<sequence length="342" mass="40239">MVNGIYTLANDVVYDQLVALLNSIEANAGREIPVCVIPYDDRLDKVKAEIATRDNVTLFDDSASLARWEKVGTRIWKSHTRALKLWRERGLSDNFRIERHRKLCCLDGPFDKFIFFDGDTLLMKPLDDVYQKLDKYDWITNDFQYKSKLTYIFEWSEEKLKETFQRQNIRNDIFCSGWFASRKSIFDQATLDQLLDKLESGESDLLAWGDSDQTVINYLVLRSGISYYNYACHDQATGCHWSSQFNVIDNILYDRGQPITYLHYMSISASEFTRLCSGEDVNIAYRDVFLHYRYLKSPEQRPQSFNRPSPFTQLQRNSAGFIQEKFNRLKLKYRNFKDKIAH</sequence>
<organism evidence="1 2">
    <name type="scientific">Trichormus variabilis SAG 1403-4b</name>
    <dbReference type="NCBI Taxonomy" id="447716"/>
    <lineage>
        <taxon>Bacteria</taxon>
        <taxon>Bacillati</taxon>
        <taxon>Cyanobacteriota</taxon>
        <taxon>Cyanophyceae</taxon>
        <taxon>Nostocales</taxon>
        <taxon>Nostocaceae</taxon>
        <taxon>Trichormus</taxon>
    </lineage>
</organism>
<dbReference type="OrthoDB" id="480149at2"/>
<dbReference type="InterPro" id="IPR029044">
    <property type="entry name" value="Nucleotide-diphossugar_trans"/>
</dbReference>
<dbReference type="EMBL" id="RSCM01000001">
    <property type="protein sequence ID" value="RUT00118.1"/>
    <property type="molecule type" value="Genomic_DNA"/>
</dbReference>
<dbReference type="SUPFAM" id="SSF53448">
    <property type="entry name" value="Nucleotide-diphospho-sugar transferases"/>
    <property type="match status" value="1"/>
</dbReference>
<dbReference type="RefSeq" id="WP_127052246.1">
    <property type="nucleotide sequence ID" value="NZ_RSCM01000001.1"/>
</dbReference>
<proteinExistence type="predicted"/>
<dbReference type="NCBIfam" id="NF045582">
    <property type="entry name" value="Npun_R2823_gen"/>
    <property type="match status" value="1"/>
</dbReference>
<keyword evidence="2" id="KW-1185">Reference proteome</keyword>
<dbReference type="Gene3D" id="3.90.550.10">
    <property type="entry name" value="Spore Coat Polysaccharide Biosynthesis Protein SpsA, Chain A"/>
    <property type="match status" value="1"/>
</dbReference>
<name>A0A3S1CY00_ANAVA</name>
<gene>
    <name evidence="1" type="ORF">DSM107003_07010</name>
</gene>
<dbReference type="Proteomes" id="UP000276103">
    <property type="component" value="Unassembled WGS sequence"/>
</dbReference>
<reference evidence="1 2" key="1">
    <citation type="journal article" date="2019" name="Genome Biol. Evol.">
        <title>Day and night: Metabolic profiles and evolutionary relationships of six axenic non-marine cyanobacteria.</title>
        <authorList>
            <person name="Will S.E."/>
            <person name="Henke P."/>
            <person name="Boedeker C."/>
            <person name="Huang S."/>
            <person name="Brinkmann H."/>
            <person name="Rohde M."/>
            <person name="Jarek M."/>
            <person name="Friedl T."/>
            <person name="Seufert S."/>
            <person name="Schumacher M."/>
            <person name="Overmann J."/>
            <person name="Neumann-Schaal M."/>
            <person name="Petersen J."/>
        </authorList>
    </citation>
    <scope>NUCLEOTIDE SEQUENCE [LARGE SCALE GENOMIC DNA]</scope>
    <source>
        <strain evidence="1 2">SAG 1403-4b</strain>
    </source>
</reference>
<accession>A0A3S1CY00</accession>
<evidence type="ECO:0008006" key="3">
    <source>
        <dbReference type="Google" id="ProtNLM"/>
    </source>
</evidence>
<evidence type="ECO:0000313" key="2">
    <source>
        <dbReference type="Proteomes" id="UP000276103"/>
    </source>
</evidence>
<evidence type="ECO:0000313" key="1">
    <source>
        <dbReference type="EMBL" id="RUT00118.1"/>
    </source>
</evidence>
<comment type="caution">
    <text evidence="1">The sequence shown here is derived from an EMBL/GenBank/DDBJ whole genome shotgun (WGS) entry which is preliminary data.</text>
</comment>
<dbReference type="AlphaFoldDB" id="A0A3S1CY00"/>
<dbReference type="InterPro" id="IPR054619">
    <property type="entry name" value="Npun_R2821-like"/>
</dbReference>
<protein>
    <recommendedName>
        <fullName evidence="3">Sugar transferase</fullName>
    </recommendedName>
</protein>